<dbReference type="GO" id="GO:0015630">
    <property type="term" value="C:microtubule cytoskeleton"/>
    <property type="evidence" value="ECO:0007669"/>
    <property type="project" value="TreeGrafter"/>
</dbReference>
<dbReference type="OMA" id="DISINCG"/>
<dbReference type="InterPro" id="IPR001752">
    <property type="entry name" value="Kinesin_motor_dom"/>
</dbReference>
<dbReference type="PRINTS" id="PR00380">
    <property type="entry name" value="KINESINHEAVY"/>
</dbReference>
<protein>
    <submittedName>
        <fullName evidence="3">Kinesin, putative</fullName>
    </submittedName>
</protein>
<dbReference type="Proteomes" id="UP000051952">
    <property type="component" value="Unassembled WGS sequence"/>
</dbReference>
<name>A0A0S4KGH1_BODSA</name>
<dbReference type="PROSITE" id="PS50067">
    <property type="entry name" value="KINESIN_MOTOR_2"/>
    <property type="match status" value="1"/>
</dbReference>
<dbReference type="GO" id="GO:0007018">
    <property type="term" value="P:microtubule-based movement"/>
    <property type="evidence" value="ECO:0007669"/>
    <property type="project" value="InterPro"/>
</dbReference>
<organism evidence="3 4">
    <name type="scientific">Bodo saltans</name>
    <name type="common">Flagellated protozoan</name>
    <dbReference type="NCBI Taxonomy" id="75058"/>
    <lineage>
        <taxon>Eukaryota</taxon>
        <taxon>Discoba</taxon>
        <taxon>Euglenozoa</taxon>
        <taxon>Kinetoplastea</taxon>
        <taxon>Metakinetoplastina</taxon>
        <taxon>Eubodonida</taxon>
        <taxon>Bodonidae</taxon>
        <taxon>Bodo</taxon>
    </lineage>
</organism>
<dbReference type="InterPro" id="IPR027417">
    <property type="entry name" value="P-loop_NTPase"/>
</dbReference>
<dbReference type="PANTHER" id="PTHR47972">
    <property type="entry name" value="KINESIN-LIKE PROTEIN KLP-3"/>
    <property type="match status" value="1"/>
</dbReference>
<accession>A0A0S4KGH1</accession>
<dbReference type="SMART" id="SM00129">
    <property type="entry name" value="KISc"/>
    <property type="match status" value="1"/>
</dbReference>
<keyword evidence="4" id="KW-1185">Reference proteome</keyword>
<dbReference type="GO" id="GO:0003777">
    <property type="term" value="F:microtubule motor activity"/>
    <property type="evidence" value="ECO:0007669"/>
    <property type="project" value="InterPro"/>
</dbReference>
<dbReference type="PANTHER" id="PTHR47972:SF28">
    <property type="entry name" value="KINESIN-LIKE PROTEIN KLP-3"/>
    <property type="match status" value="1"/>
</dbReference>
<dbReference type="InterPro" id="IPR036961">
    <property type="entry name" value="Kinesin_motor_dom_sf"/>
</dbReference>
<feature type="domain" description="Kinesin motor" evidence="2">
    <location>
        <begin position="1"/>
        <end position="129"/>
    </location>
</feature>
<evidence type="ECO:0000259" key="2">
    <source>
        <dbReference type="PROSITE" id="PS50067"/>
    </source>
</evidence>
<dbReference type="VEuPathDB" id="TriTrypDB:BSAL_11920"/>
<evidence type="ECO:0000313" key="4">
    <source>
        <dbReference type="Proteomes" id="UP000051952"/>
    </source>
</evidence>
<sequence>MNERSSRSHCVFTIRMEGFNEELKQRSLGNLCLVDLAGSERVADSGVQGVQLKEAVNINKSLSFLGDCICALATKSVVPWRNCKLTWLLQNYLGGDGAKVLMVVTASDKDEHVAETINSLRFAAKVNQTVIGSAQKRVVS</sequence>
<dbReference type="GO" id="GO:0008017">
    <property type="term" value="F:microtubule binding"/>
    <property type="evidence" value="ECO:0007669"/>
    <property type="project" value="InterPro"/>
</dbReference>
<gene>
    <name evidence="3" type="ORF">BSAL_11920</name>
</gene>
<dbReference type="Pfam" id="PF00225">
    <property type="entry name" value="Kinesin"/>
    <property type="match status" value="1"/>
</dbReference>
<evidence type="ECO:0000313" key="3">
    <source>
        <dbReference type="EMBL" id="CUI14710.1"/>
    </source>
</evidence>
<dbReference type="SUPFAM" id="SSF52540">
    <property type="entry name" value="P-loop containing nucleoside triphosphate hydrolases"/>
    <property type="match status" value="1"/>
</dbReference>
<comment type="similarity">
    <text evidence="1">Belongs to the TRAFAC class myosin-kinesin ATPase superfamily. Kinesin family.</text>
</comment>
<dbReference type="InterPro" id="IPR027640">
    <property type="entry name" value="Kinesin-like_fam"/>
</dbReference>
<dbReference type="OrthoDB" id="3176171at2759"/>
<dbReference type="EMBL" id="CYKH01001589">
    <property type="protein sequence ID" value="CUI14710.1"/>
    <property type="molecule type" value="Genomic_DNA"/>
</dbReference>
<comment type="caution">
    <text evidence="1">Lacks conserved residue(s) required for the propagation of feature annotation.</text>
</comment>
<reference evidence="4" key="1">
    <citation type="submission" date="2015-09" db="EMBL/GenBank/DDBJ databases">
        <authorList>
            <consortium name="Pathogen Informatics"/>
        </authorList>
    </citation>
    <scope>NUCLEOTIDE SEQUENCE [LARGE SCALE GENOMIC DNA]</scope>
    <source>
        <strain evidence="4">Lake Konstanz</strain>
    </source>
</reference>
<dbReference type="GO" id="GO:0005524">
    <property type="term" value="F:ATP binding"/>
    <property type="evidence" value="ECO:0007669"/>
    <property type="project" value="InterPro"/>
</dbReference>
<dbReference type="Gene3D" id="3.40.850.10">
    <property type="entry name" value="Kinesin motor domain"/>
    <property type="match status" value="1"/>
</dbReference>
<evidence type="ECO:0000256" key="1">
    <source>
        <dbReference type="PROSITE-ProRule" id="PRU00283"/>
    </source>
</evidence>
<proteinExistence type="inferred from homology"/>
<dbReference type="AlphaFoldDB" id="A0A0S4KGH1"/>